<keyword evidence="3" id="KW-1185">Reference proteome</keyword>
<reference evidence="2" key="1">
    <citation type="submission" date="2017-04" db="EMBL/GenBank/DDBJ databases">
        <title>Genome deletions in a multicellular cyanobacterial endosymbiont for morphological adaptation in marine diatoms.</title>
        <authorList>
            <person name="Wang Y."/>
            <person name="Gao H."/>
            <person name="Li R."/>
            <person name="Xu X."/>
        </authorList>
    </citation>
    <scope>NUCLEOTIDE SEQUENCE</scope>
    <source>
        <strain evidence="2">FACHB 800</strain>
    </source>
</reference>
<dbReference type="PANTHER" id="PTHR43383:SF2">
    <property type="entry name" value="AMIDOHYDROLASE 2 FAMILY PROTEIN"/>
    <property type="match status" value="1"/>
</dbReference>
<protein>
    <submittedName>
        <fullName evidence="2">Metal-dependent hydrolase, TIM-barrel family</fullName>
    </submittedName>
</protein>
<dbReference type="RefSeq" id="WP_242034081.1">
    <property type="nucleotide sequence ID" value="NZ_CP021056.1"/>
</dbReference>
<organism evidence="2 3">
    <name type="scientific">Richelia sinica FACHB-800</name>
    <dbReference type="NCBI Taxonomy" id="1357546"/>
    <lineage>
        <taxon>Bacteria</taxon>
        <taxon>Bacillati</taxon>
        <taxon>Cyanobacteriota</taxon>
        <taxon>Cyanophyceae</taxon>
        <taxon>Nostocales</taxon>
        <taxon>Nostocaceae</taxon>
        <taxon>Richelia</taxon>
    </lineage>
</organism>
<dbReference type="InterPro" id="IPR032466">
    <property type="entry name" value="Metal_Hydrolase"/>
</dbReference>
<evidence type="ECO:0000313" key="3">
    <source>
        <dbReference type="Proteomes" id="UP000683511"/>
    </source>
</evidence>
<proteinExistence type="predicted"/>
<dbReference type="EMBL" id="CP021056">
    <property type="protein sequence ID" value="QXE21980.1"/>
    <property type="molecule type" value="Genomic_DNA"/>
</dbReference>
<dbReference type="Pfam" id="PF04909">
    <property type="entry name" value="Amidohydro_2"/>
    <property type="match status" value="1"/>
</dbReference>
<dbReference type="SUPFAM" id="SSF51556">
    <property type="entry name" value="Metallo-dependent hydrolases"/>
    <property type="match status" value="1"/>
</dbReference>
<name>A0A975T4U7_9NOST</name>
<dbReference type="AlphaFoldDB" id="A0A975T4U7"/>
<feature type="domain" description="Amidohydrolase-related" evidence="1">
    <location>
        <begin position="219"/>
        <end position="381"/>
    </location>
</feature>
<gene>
    <name evidence="2" type="ORF">B6N60_00658</name>
</gene>
<dbReference type="InterPro" id="IPR006680">
    <property type="entry name" value="Amidohydro-rel"/>
</dbReference>
<dbReference type="GO" id="GO:0016787">
    <property type="term" value="F:hydrolase activity"/>
    <property type="evidence" value="ECO:0007669"/>
    <property type="project" value="UniProtKB-KW"/>
</dbReference>
<dbReference type="KEGG" id="rsin:B6N60_00658"/>
<accession>A0A975T4U7</accession>
<evidence type="ECO:0000259" key="1">
    <source>
        <dbReference type="Pfam" id="PF04909"/>
    </source>
</evidence>
<dbReference type="Gene3D" id="3.20.20.140">
    <property type="entry name" value="Metal-dependent hydrolases"/>
    <property type="match status" value="1"/>
</dbReference>
<keyword evidence="2" id="KW-0378">Hydrolase</keyword>
<sequence>MLPSTSLPGCPMMNLTDIPIIDQHAHNILRPEIAANYPFAAAFTEGYDQEIVNYHAQHTLFYRRSLKDIANLFNCEPEEREIFAHRESLGLENLTRLCFQAANIQAIYLDDGLQPNHILPGEWHAQFTTVQRILRLEVLAEQLITASANFDDFLDNFRREIDPPPPGVIGFKTIVCYRTGLNIQPVDFTVASAQFDAIKQQTNQPLRLTNKPLIDFLLQEALLIAAKHHLPVQFHTGFGDPDLDLRLANPLHLRYLLESQSYRNAPIVLLHASYPYTREAGYLASVYPQVYLDFGLAIPFLTVAGMRSVISQLLELTPTTKVMYSSDAHTVPELYYLGAKWGRQLLGEVLEQAIKDRDINASEAQAIALAILRENALNLYRQSLV</sequence>
<evidence type="ECO:0000313" key="2">
    <source>
        <dbReference type="EMBL" id="QXE21980.1"/>
    </source>
</evidence>
<dbReference type="PANTHER" id="PTHR43383">
    <property type="entry name" value="NODULIN 6"/>
    <property type="match status" value="1"/>
</dbReference>
<dbReference type="Proteomes" id="UP000683511">
    <property type="component" value="Chromosome"/>
</dbReference>